<proteinExistence type="predicted"/>
<dbReference type="PANTHER" id="PTHR28623:SF2">
    <property type="entry name" value="PROTEIN FAM118A"/>
    <property type="match status" value="1"/>
</dbReference>
<dbReference type="eggNOG" id="COG2236">
    <property type="taxonomic scope" value="Bacteria"/>
</dbReference>
<dbReference type="KEGG" id="sesp:BN6_20380"/>
<evidence type="ECO:0000256" key="1">
    <source>
        <dbReference type="ARBA" id="ARBA00022553"/>
    </source>
</evidence>
<dbReference type="Pfam" id="PF13289">
    <property type="entry name" value="SIR2_2"/>
    <property type="match status" value="1"/>
</dbReference>
<sequence>MISCCKLDWFAECVDTVRQEVTRCIGYSELIRRLDTADTASDVGRTVGVQLSAYLRSEIVEALKKRNALFVVGAGVAISATGGEQAASWNGLLESGIARCVDLDKSLEGAWETQRRADLNSTDASDKLDVAQQITQELKAHPGAQYGKWLRDTVGGLKSASPGIVQVLSDFGVPLFTTNYDSLLEEVSGRDVATWNDLTHIQEEVQDPGRYIIHLHGHWKKQDSIVFGYKSYADAIGDSSSQAVLRSLMAVKSIVFVGFGAGLADPNFSSLGIWLSSVLKDSGIAPVVLVREAEHQNAAKRYRQQGYSVISYGKEYGDLELYLADLLNDSNASKATVGGRIKFDWDTVTPMLMRLHRRIEREYRPDFIVSMSGPGNVAPAYCLAHSSDDPPLLTAVTFPKRPHRSANCIAFKGVAEKSDWFHHESTRWDVFLPNLIKHFPKGSKGLIFDDRAIGGRVQKEVADIMRGLGYEVRRAALIVHPGCKDEVDYYEQVISADFGFPWGGKYGRNDPPA</sequence>
<dbReference type="PANTHER" id="PTHR28623">
    <property type="entry name" value="PROTEIN FAM118B"/>
    <property type="match status" value="1"/>
</dbReference>
<gene>
    <name evidence="3" type="ordered locus">BN6_20380</name>
</gene>
<evidence type="ECO:0000313" key="3">
    <source>
        <dbReference type="EMBL" id="CCH29360.1"/>
    </source>
</evidence>
<keyword evidence="4" id="KW-1185">Reference proteome</keyword>
<dbReference type="EMBL" id="HE804045">
    <property type="protein sequence ID" value="CCH29360.1"/>
    <property type="molecule type" value="Genomic_DNA"/>
</dbReference>
<dbReference type="HOGENOM" id="CLU_530899_0_0_11"/>
<keyword evidence="1" id="KW-0597">Phosphoprotein</keyword>
<dbReference type="PATRIC" id="fig|1179773.3.peg.2042"/>
<name>K0JQ11_SACES</name>
<dbReference type="InterPro" id="IPR038916">
    <property type="entry name" value="FAM118"/>
</dbReference>
<organism evidence="3 4">
    <name type="scientific">Saccharothrix espanaensis (strain ATCC 51144 / DSM 44229 / JCM 9112 / NBRC 15066 / NRRL 15764)</name>
    <dbReference type="NCBI Taxonomy" id="1179773"/>
    <lineage>
        <taxon>Bacteria</taxon>
        <taxon>Bacillati</taxon>
        <taxon>Actinomycetota</taxon>
        <taxon>Actinomycetes</taxon>
        <taxon>Pseudonocardiales</taxon>
        <taxon>Pseudonocardiaceae</taxon>
        <taxon>Saccharothrix</taxon>
    </lineage>
</organism>
<protein>
    <submittedName>
        <fullName evidence="3">Uncharacterized protein</fullName>
    </submittedName>
</protein>
<dbReference type="AlphaFoldDB" id="K0JQ11"/>
<evidence type="ECO:0000256" key="2">
    <source>
        <dbReference type="ARBA" id="ARBA00022990"/>
    </source>
</evidence>
<dbReference type="Proteomes" id="UP000006281">
    <property type="component" value="Chromosome"/>
</dbReference>
<keyword evidence="2" id="KW-0007">Acetylation</keyword>
<evidence type="ECO:0000313" key="4">
    <source>
        <dbReference type="Proteomes" id="UP000006281"/>
    </source>
</evidence>
<reference evidence="3 4" key="1">
    <citation type="journal article" date="2012" name="BMC Genomics">
        <title>Complete genome sequence of Saccharothrix espanaensis DSM 44229T and comparison to the other completely sequenced Pseudonocardiaceae.</title>
        <authorList>
            <person name="Strobel T."/>
            <person name="Al-Dilaimi A."/>
            <person name="Blom J."/>
            <person name="Gessner A."/>
            <person name="Kalinowski J."/>
            <person name="Luzhetska M."/>
            <person name="Puhler A."/>
            <person name="Szczepanowski R."/>
            <person name="Bechthold A."/>
            <person name="Ruckert C."/>
        </authorList>
    </citation>
    <scope>NUCLEOTIDE SEQUENCE [LARGE SCALE GENOMIC DNA]</scope>
    <source>
        <strain evidence="4">ATCC 51144 / DSM 44229 / JCM 9112 / NBRC 15066 / NRRL 15764</strain>
    </source>
</reference>
<dbReference type="STRING" id="1179773.BN6_20380"/>
<accession>K0JQ11</accession>